<sequence length="315" mass="34888">MGGHASGALAVWGRNGRGAYRRGPYEGVGHRPARPATYHYERPGARRGGVMSDWRKGDWRKGDWRALAVLLAVWLPGVARAHGWVGMGGSYYRLTQGYGRFEGLYAKGVWGEGSGTVGDWEVDHGRMFGYEESYGVVGVTQTFAPRWYGYLSLAGSTNSDVVPQGRVDASLSYKALPDKRLVVTGGYTGMRFRDGHDDRSAWTNLTAYLPGYWVAMAGHDWATSNPGSVEAQRSFAAFGYDHSGQTELTLRYGWGTEAYLPIGAHVALVDFRSETASLTWRQWLGTDWGTDLFVERFASPYYRQTGGSIGVFYHF</sequence>
<dbReference type="Proteomes" id="UP000253250">
    <property type="component" value="Unassembled WGS sequence"/>
</dbReference>
<evidence type="ECO:0000313" key="3">
    <source>
        <dbReference type="Proteomes" id="UP000253250"/>
    </source>
</evidence>
<reference evidence="2 3" key="1">
    <citation type="submission" date="2018-02" db="EMBL/GenBank/DDBJ databases">
        <title>Insights into the biology of acidophilic members of the Acidiferrobacteraceae family derived from comparative genomic analyses.</title>
        <authorList>
            <person name="Issotta F."/>
            <person name="Thyssen C."/>
            <person name="Mena C."/>
            <person name="Moya A."/>
            <person name="Bellenberg S."/>
            <person name="Sproer C."/>
            <person name="Covarrubias P.C."/>
            <person name="Sand W."/>
            <person name="Quatrini R."/>
            <person name="Vera M."/>
        </authorList>
    </citation>
    <scope>NUCLEOTIDE SEQUENCE [LARGE SCALE GENOMIC DNA]</scope>
    <source>
        <strain evidence="3">m-1</strain>
    </source>
</reference>
<dbReference type="Pfam" id="PF19413">
    <property type="entry name" value="YaiO"/>
    <property type="match status" value="1"/>
</dbReference>
<comment type="caution">
    <text evidence="2">The sequence shown here is derived from an EMBL/GenBank/DDBJ whole genome shotgun (WGS) entry which is preliminary data.</text>
</comment>
<dbReference type="AlphaFoldDB" id="A0A368HEP9"/>
<dbReference type="EMBL" id="PSYR01000002">
    <property type="protein sequence ID" value="RCN56903.1"/>
    <property type="molecule type" value="Genomic_DNA"/>
</dbReference>
<evidence type="ECO:0000259" key="1">
    <source>
        <dbReference type="Pfam" id="PF19413"/>
    </source>
</evidence>
<keyword evidence="3" id="KW-1185">Reference proteome</keyword>
<dbReference type="InterPro" id="IPR030887">
    <property type="entry name" value="Beta-barrel_YaiO"/>
</dbReference>
<name>A0A368HEP9_9GAMM</name>
<organism evidence="2 3">
    <name type="scientific">Acidiferrobacter thiooxydans</name>
    <dbReference type="NCBI Taxonomy" id="163359"/>
    <lineage>
        <taxon>Bacteria</taxon>
        <taxon>Pseudomonadati</taxon>
        <taxon>Pseudomonadota</taxon>
        <taxon>Gammaproteobacteria</taxon>
        <taxon>Acidiferrobacterales</taxon>
        <taxon>Acidiferrobacteraceae</taxon>
        <taxon>Acidiferrobacter</taxon>
    </lineage>
</organism>
<evidence type="ECO:0000313" key="2">
    <source>
        <dbReference type="EMBL" id="RCN56903.1"/>
    </source>
</evidence>
<accession>A0A368HEP9</accession>
<dbReference type="NCBIfam" id="TIGR04390">
    <property type="entry name" value="OMP_YaiO_dom"/>
    <property type="match status" value="1"/>
</dbReference>
<proteinExistence type="predicted"/>
<protein>
    <recommendedName>
        <fullName evidence="1">YaiO beta-barrel domain-containing protein</fullName>
    </recommendedName>
</protein>
<feature type="domain" description="YaiO beta-barrel" evidence="1">
    <location>
        <begin position="85"/>
        <end position="259"/>
    </location>
</feature>
<dbReference type="OrthoDB" id="6238061at2"/>
<gene>
    <name evidence="2" type="ORF">C4900_14300</name>
</gene>